<dbReference type="InterPro" id="IPR009003">
    <property type="entry name" value="Peptidase_S1_PA"/>
</dbReference>
<dbReference type="Gene3D" id="2.40.10.10">
    <property type="entry name" value="Trypsin-like serine proteases"/>
    <property type="match status" value="3"/>
</dbReference>
<evidence type="ECO:0000256" key="12">
    <source>
        <dbReference type="ARBA" id="ARBA00024195"/>
    </source>
</evidence>
<dbReference type="GO" id="GO:0045087">
    <property type="term" value="P:innate immune response"/>
    <property type="evidence" value="ECO:0007669"/>
    <property type="project" value="UniProtKB-KW"/>
</dbReference>
<dbReference type="GO" id="GO:0005576">
    <property type="term" value="C:extracellular region"/>
    <property type="evidence" value="ECO:0007669"/>
    <property type="project" value="UniProtKB-SubCell"/>
</dbReference>
<keyword evidence="3" id="KW-0399">Innate immunity</keyword>
<evidence type="ECO:0000256" key="4">
    <source>
        <dbReference type="ARBA" id="ARBA00022670"/>
    </source>
</evidence>
<evidence type="ECO:0000256" key="10">
    <source>
        <dbReference type="ARBA" id="ARBA00023157"/>
    </source>
</evidence>
<organism evidence="15">
    <name type="scientific">Corethrella appendiculata</name>
    <dbReference type="NCBI Taxonomy" id="1370023"/>
    <lineage>
        <taxon>Eukaryota</taxon>
        <taxon>Metazoa</taxon>
        <taxon>Ecdysozoa</taxon>
        <taxon>Arthropoda</taxon>
        <taxon>Hexapoda</taxon>
        <taxon>Insecta</taxon>
        <taxon>Pterygota</taxon>
        <taxon>Neoptera</taxon>
        <taxon>Endopterygota</taxon>
        <taxon>Diptera</taxon>
        <taxon>Nematocera</taxon>
        <taxon>Culicoidea</taxon>
        <taxon>Chaoboridae</taxon>
        <taxon>Corethrella</taxon>
    </lineage>
</organism>
<dbReference type="PANTHER" id="PTHR24260:SF136">
    <property type="entry name" value="GH08193P-RELATED"/>
    <property type="match status" value="1"/>
</dbReference>
<dbReference type="InterPro" id="IPR018114">
    <property type="entry name" value="TRYPSIN_HIS"/>
</dbReference>
<sequence length="615" mass="69854">MKFLILFVLCMTLFAYEVNTFECGKRKTKISGLIKSGYTAVRGDWPWHIGIYHEKGLSWTYECGGTLISEKIILTAAHCVYGTSKVLSPSIIQVKLGKYNLKIKESSELTKSISKIIIHEDYESSTFRHDIALLELSENILFNDYIQPACLWENNDQTSNSVKGTNGFVIGWGYIDNDTVSDILNQATIPMIDYLDCIVSNPYGYSTMLNRFNYCAGYQNGTSVCNGDSGGGMFYKIGNEWQIRGIVSFSELRDDDSYICDAKKYAVFTDVAAHIDWIKSKCEINPSRSKDEILDHPNYGLINSHDCGVNSFSANVPEYLKPVFLNYPWMVQIKYNSIDSDSGFQIRCFGTLINKYYVLTTAHCTQVSQNELKSVILGEYDMSTNPDCYRASRYENIKCTSPYQEINVKAIIRNEFIRINRTNDIALLRLETPADTTKENVKTICLPTGEEFRLTEIDEFIVSGWAQILSQGGRNLDATLFRYNVETLNETTCDVRKFNMTWNFIEHICSKSGVSENNGCKKTLSGSPLQSIQLINNQYKYTQFGILALGRPCDEDSVMGSVRITTHLKWILDNISGENFVDTDYEDIFSYIKPIEMTTEDHSVLSDLSDRLIFV</sequence>
<evidence type="ECO:0000256" key="7">
    <source>
        <dbReference type="ARBA" id="ARBA00022825"/>
    </source>
</evidence>
<keyword evidence="9" id="KW-0865">Zymogen</keyword>
<evidence type="ECO:0000256" key="5">
    <source>
        <dbReference type="ARBA" id="ARBA00022729"/>
    </source>
</evidence>
<evidence type="ECO:0000256" key="1">
    <source>
        <dbReference type="ARBA" id="ARBA00004613"/>
    </source>
</evidence>
<dbReference type="InterPro" id="IPR001314">
    <property type="entry name" value="Peptidase_S1A"/>
</dbReference>
<dbReference type="GO" id="GO:0006508">
    <property type="term" value="P:proteolysis"/>
    <property type="evidence" value="ECO:0007669"/>
    <property type="project" value="UniProtKB-KW"/>
</dbReference>
<evidence type="ECO:0000256" key="3">
    <source>
        <dbReference type="ARBA" id="ARBA00022588"/>
    </source>
</evidence>
<name>U5ESW9_9DIPT</name>
<dbReference type="FunFam" id="2.40.10.10:FF:000028">
    <property type="entry name" value="Serine protease easter"/>
    <property type="match status" value="1"/>
</dbReference>
<comment type="subcellular location">
    <subcellularLocation>
        <location evidence="1">Secreted</location>
    </subcellularLocation>
</comment>
<keyword evidence="6" id="KW-0378">Hydrolase</keyword>
<keyword evidence="5 13" id="KW-0732">Signal</keyword>
<evidence type="ECO:0000256" key="9">
    <source>
        <dbReference type="ARBA" id="ARBA00023145"/>
    </source>
</evidence>
<keyword evidence="2" id="KW-0964">Secreted</keyword>
<dbReference type="SUPFAM" id="SSF50494">
    <property type="entry name" value="Trypsin-like serine proteases"/>
    <property type="match status" value="2"/>
</dbReference>
<feature type="chain" id="PRO_5004659670" evidence="13">
    <location>
        <begin position="21"/>
        <end position="615"/>
    </location>
</feature>
<protein>
    <submittedName>
        <fullName evidence="15">Putative trypsin-like serine protease</fullName>
    </submittedName>
</protein>
<evidence type="ECO:0000313" key="15">
    <source>
        <dbReference type="EMBL" id="JAB57688.1"/>
    </source>
</evidence>
<keyword evidence="7" id="KW-0720">Serine protease</keyword>
<evidence type="ECO:0000259" key="14">
    <source>
        <dbReference type="PROSITE" id="PS50240"/>
    </source>
</evidence>
<evidence type="ECO:0000256" key="8">
    <source>
        <dbReference type="ARBA" id="ARBA00022859"/>
    </source>
</evidence>
<reference evidence="15" key="1">
    <citation type="journal article" date="2014" name="Insect Biochem. Mol. Biol.">
        <title>An insight into the sialome of the frog biting fly, Corethrella appendiculata.</title>
        <authorList>
            <person name="Ribeiro J.M.C."/>
            <person name="Chagas A.C."/>
            <person name="Pham V.M."/>
            <person name="Lounibos L.P."/>
            <person name="Calvo E."/>
        </authorList>
    </citation>
    <scope>NUCLEOTIDE SEQUENCE</scope>
    <source>
        <tissue evidence="15">Salivary glands</tissue>
    </source>
</reference>
<evidence type="ECO:0000256" key="2">
    <source>
        <dbReference type="ARBA" id="ARBA00022525"/>
    </source>
</evidence>
<dbReference type="AlphaFoldDB" id="U5ESW9"/>
<dbReference type="InterPro" id="IPR051333">
    <property type="entry name" value="CLIP_Serine_Protease"/>
</dbReference>
<dbReference type="Pfam" id="PF00089">
    <property type="entry name" value="Trypsin"/>
    <property type="match status" value="2"/>
</dbReference>
<dbReference type="FunFam" id="2.40.10.10:FF:000146">
    <property type="entry name" value="Serine protease 53"/>
    <property type="match status" value="1"/>
</dbReference>
<dbReference type="CDD" id="cd00190">
    <property type="entry name" value="Tryp_SPc"/>
    <property type="match status" value="1"/>
</dbReference>
<dbReference type="PRINTS" id="PR00722">
    <property type="entry name" value="CHYMOTRYPSIN"/>
</dbReference>
<dbReference type="GO" id="GO:0004252">
    <property type="term" value="F:serine-type endopeptidase activity"/>
    <property type="evidence" value="ECO:0007669"/>
    <property type="project" value="InterPro"/>
</dbReference>
<evidence type="ECO:0000256" key="11">
    <source>
        <dbReference type="ARBA" id="ARBA00023180"/>
    </source>
</evidence>
<dbReference type="PROSITE" id="PS00134">
    <property type="entry name" value="TRYPSIN_HIS"/>
    <property type="match status" value="1"/>
</dbReference>
<keyword evidence="10" id="KW-1015">Disulfide bond</keyword>
<keyword evidence="4 15" id="KW-0645">Protease</keyword>
<proteinExistence type="evidence at transcript level"/>
<evidence type="ECO:0000256" key="6">
    <source>
        <dbReference type="ARBA" id="ARBA00022801"/>
    </source>
</evidence>
<dbReference type="PROSITE" id="PS50240">
    <property type="entry name" value="TRYPSIN_DOM"/>
    <property type="match status" value="2"/>
</dbReference>
<comment type="similarity">
    <text evidence="12">Belongs to the peptidase S1 family. CLIP subfamily.</text>
</comment>
<keyword evidence="8" id="KW-0391">Immunity</keyword>
<dbReference type="InterPro" id="IPR001254">
    <property type="entry name" value="Trypsin_dom"/>
</dbReference>
<dbReference type="SMART" id="SM00020">
    <property type="entry name" value="Tryp_SPc"/>
    <property type="match status" value="2"/>
</dbReference>
<accession>U5ESW9</accession>
<feature type="domain" description="Peptidase S1" evidence="14">
    <location>
        <begin position="301"/>
        <end position="576"/>
    </location>
</feature>
<dbReference type="PANTHER" id="PTHR24260">
    <property type="match status" value="1"/>
</dbReference>
<evidence type="ECO:0000256" key="13">
    <source>
        <dbReference type="SAM" id="SignalP"/>
    </source>
</evidence>
<dbReference type="InterPro" id="IPR043504">
    <property type="entry name" value="Peptidase_S1_PA_chymotrypsin"/>
</dbReference>
<dbReference type="EMBL" id="GANO01002183">
    <property type="protein sequence ID" value="JAB57688.1"/>
    <property type="molecule type" value="mRNA"/>
</dbReference>
<feature type="signal peptide" evidence="13">
    <location>
        <begin position="1"/>
        <end position="20"/>
    </location>
</feature>
<keyword evidence="11" id="KW-0325">Glycoprotein</keyword>
<feature type="domain" description="Peptidase S1" evidence="14">
    <location>
        <begin position="34"/>
        <end position="283"/>
    </location>
</feature>